<dbReference type="eggNOG" id="ENOG502S6HW">
    <property type="taxonomic scope" value="Eukaryota"/>
</dbReference>
<dbReference type="Proteomes" id="UP000007264">
    <property type="component" value="Unassembled WGS sequence"/>
</dbReference>
<dbReference type="AlphaFoldDB" id="I0Z0A1"/>
<dbReference type="GeneID" id="17042068"/>
<dbReference type="KEGG" id="csl:COCSUDRAFT_36258"/>
<gene>
    <name evidence="1" type="ORF">COCSUDRAFT_36258</name>
</gene>
<reference evidence="1 2" key="1">
    <citation type="journal article" date="2012" name="Genome Biol.">
        <title>The genome of the polar eukaryotic microalga coccomyxa subellipsoidea reveals traits of cold adaptation.</title>
        <authorList>
            <person name="Blanc G."/>
            <person name="Agarkova I."/>
            <person name="Grimwood J."/>
            <person name="Kuo A."/>
            <person name="Brueggeman A."/>
            <person name="Dunigan D."/>
            <person name="Gurnon J."/>
            <person name="Ladunga I."/>
            <person name="Lindquist E."/>
            <person name="Lucas S."/>
            <person name="Pangilinan J."/>
            <person name="Proschold T."/>
            <person name="Salamov A."/>
            <person name="Schmutz J."/>
            <person name="Weeks D."/>
            <person name="Yamada T."/>
            <person name="Claverie J.M."/>
            <person name="Grigoriev I."/>
            <person name="Van Etten J."/>
            <person name="Lomsadze A."/>
            <person name="Borodovsky M."/>
        </authorList>
    </citation>
    <scope>NUCLEOTIDE SEQUENCE [LARGE SCALE GENOMIC DNA]</scope>
    <source>
        <strain evidence="1 2">C-169</strain>
    </source>
</reference>
<organism evidence="1 2">
    <name type="scientific">Coccomyxa subellipsoidea (strain C-169)</name>
    <name type="common">Green microalga</name>
    <dbReference type="NCBI Taxonomy" id="574566"/>
    <lineage>
        <taxon>Eukaryota</taxon>
        <taxon>Viridiplantae</taxon>
        <taxon>Chlorophyta</taxon>
        <taxon>core chlorophytes</taxon>
        <taxon>Trebouxiophyceae</taxon>
        <taxon>Trebouxiophyceae incertae sedis</taxon>
        <taxon>Coccomyxaceae</taxon>
        <taxon>Coccomyxa</taxon>
        <taxon>Coccomyxa subellipsoidea</taxon>
    </lineage>
</organism>
<protein>
    <submittedName>
        <fullName evidence="1">Uncharacterized protein</fullName>
    </submittedName>
</protein>
<evidence type="ECO:0000313" key="2">
    <source>
        <dbReference type="Proteomes" id="UP000007264"/>
    </source>
</evidence>
<keyword evidence="2" id="KW-1185">Reference proteome</keyword>
<evidence type="ECO:0000313" key="1">
    <source>
        <dbReference type="EMBL" id="EIE24070.1"/>
    </source>
</evidence>
<name>I0Z0A1_COCSC</name>
<accession>I0Z0A1</accession>
<dbReference type="OrthoDB" id="526941at2759"/>
<sequence>MGYSKGFKPLLDTHFVVVVSGEICTPCTPLLKALKQDFRVRYMPDLTDIYSTSSDNVTLLYRRENKGMDFAAHNATIEWTMQTGWYRRYRYFIFLNSSVRGPFYPSYMPPGWQWTQAYTDRLVGDIKLVGSSLVCLPEVDAGGPGPKVESWAFAVDATAMDLLRGSGVFHTRECKLCNDGVVVMGEYGMSSAVLKAGYNIATLMSMYSPGVDWREQSHWGCNNNAHPSRHGTYDGISMHPFETVFIKASWHVGEPHLGHYTRWFTDQAHNVDTTTGTFKESLYRYAISAEAQNPNRASDCFKITAA</sequence>
<dbReference type="EMBL" id="AGSI01000006">
    <property type="protein sequence ID" value="EIE24070.1"/>
    <property type="molecule type" value="Genomic_DNA"/>
</dbReference>
<comment type="caution">
    <text evidence="1">The sequence shown here is derived from an EMBL/GenBank/DDBJ whole genome shotgun (WGS) entry which is preliminary data.</text>
</comment>
<proteinExistence type="predicted"/>
<dbReference type="RefSeq" id="XP_005648614.1">
    <property type="nucleotide sequence ID" value="XM_005648557.1"/>
</dbReference>